<dbReference type="PROSITE" id="PS51891">
    <property type="entry name" value="CENP_V_GFA"/>
    <property type="match status" value="1"/>
</dbReference>
<sequence length="140" mass="15347">MAEKAFPYKGQCLCGQITYEVAVIEPAMGHCHCSMCRKFHGAAFATLGVAKAGNFRFTTGKDKLKTYQAENGTKRTFCEDCGSSLLFEASNSDGSLVEFSLGTLDSDIALKPDAHIFTQYKAQWHHITDALPIFPEGRNS</sequence>
<evidence type="ECO:0000256" key="3">
    <source>
        <dbReference type="ARBA" id="ARBA00022833"/>
    </source>
</evidence>
<dbReference type="GeneID" id="35872239"/>
<reference evidence="6 7" key="1">
    <citation type="submission" date="2016-10" db="EMBL/GenBank/DDBJ databases">
        <authorList>
            <person name="de Groot N.N."/>
        </authorList>
    </citation>
    <scope>NUCLEOTIDE SEQUENCE [LARGE SCALE GENOMIC DNA]</scope>
    <source>
        <strain evidence="6 7">DSM 15893</strain>
    </source>
</reference>
<dbReference type="AlphaFoldDB" id="A0A1I5LT56"/>
<comment type="similarity">
    <text evidence="1">Belongs to the Gfa family.</text>
</comment>
<dbReference type="Pfam" id="PF04828">
    <property type="entry name" value="GFA"/>
    <property type="match status" value="1"/>
</dbReference>
<organism evidence="6 7">
    <name type="scientific">Enterovibrio norvegicus DSM 15893</name>
    <dbReference type="NCBI Taxonomy" id="1121869"/>
    <lineage>
        <taxon>Bacteria</taxon>
        <taxon>Pseudomonadati</taxon>
        <taxon>Pseudomonadota</taxon>
        <taxon>Gammaproteobacteria</taxon>
        <taxon>Vibrionales</taxon>
        <taxon>Vibrionaceae</taxon>
        <taxon>Enterovibrio</taxon>
    </lineage>
</organism>
<evidence type="ECO:0000256" key="2">
    <source>
        <dbReference type="ARBA" id="ARBA00022723"/>
    </source>
</evidence>
<accession>A0A1I5LT56</accession>
<dbReference type="EMBL" id="FOWR01000006">
    <property type="protein sequence ID" value="SFP00327.1"/>
    <property type="molecule type" value="Genomic_DNA"/>
</dbReference>
<dbReference type="PANTHER" id="PTHR33337">
    <property type="entry name" value="GFA DOMAIN-CONTAINING PROTEIN"/>
    <property type="match status" value="1"/>
</dbReference>
<protein>
    <submittedName>
        <fullName evidence="6">Uncharacterized conserved protein</fullName>
    </submittedName>
</protein>
<dbReference type="PANTHER" id="PTHR33337:SF40">
    <property type="entry name" value="CENP-V_GFA DOMAIN-CONTAINING PROTEIN-RELATED"/>
    <property type="match status" value="1"/>
</dbReference>
<gene>
    <name evidence="6" type="ORF">SAMN03084138_01057</name>
</gene>
<dbReference type="STRING" id="1121869.SAMN03084138_01057"/>
<keyword evidence="4" id="KW-0456">Lyase</keyword>
<evidence type="ECO:0000256" key="4">
    <source>
        <dbReference type="ARBA" id="ARBA00023239"/>
    </source>
</evidence>
<dbReference type="OrthoDB" id="9786619at2"/>
<dbReference type="Proteomes" id="UP000182692">
    <property type="component" value="Unassembled WGS sequence"/>
</dbReference>
<dbReference type="Gene3D" id="3.90.1590.10">
    <property type="entry name" value="glutathione-dependent formaldehyde- activating enzyme (gfa)"/>
    <property type="match status" value="1"/>
</dbReference>
<dbReference type="SUPFAM" id="SSF51316">
    <property type="entry name" value="Mss4-like"/>
    <property type="match status" value="1"/>
</dbReference>
<dbReference type="GO" id="GO:0046872">
    <property type="term" value="F:metal ion binding"/>
    <property type="evidence" value="ECO:0007669"/>
    <property type="project" value="UniProtKB-KW"/>
</dbReference>
<evidence type="ECO:0000259" key="5">
    <source>
        <dbReference type="PROSITE" id="PS51891"/>
    </source>
</evidence>
<keyword evidence="2" id="KW-0479">Metal-binding</keyword>
<evidence type="ECO:0000313" key="7">
    <source>
        <dbReference type="Proteomes" id="UP000182692"/>
    </source>
</evidence>
<name>A0A1I5LT56_9GAMM</name>
<feature type="domain" description="CENP-V/GFA" evidence="5">
    <location>
        <begin position="8"/>
        <end position="126"/>
    </location>
</feature>
<dbReference type="InterPro" id="IPR006913">
    <property type="entry name" value="CENP-V/GFA"/>
</dbReference>
<evidence type="ECO:0000256" key="1">
    <source>
        <dbReference type="ARBA" id="ARBA00005495"/>
    </source>
</evidence>
<dbReference type="RefSeq" id="WP_074925607.1">
    <property type="nucleotide sequence ID" value="NZ_FOWR01000006.1"/>
</dbReference>
<dbReference type="GO" id="GO:0016846">
    <property type="term" value="F:carbon-sulfur lyase activity"/>
    <property type="evidence" value="ECO:0007669"/>
    <property type="project" value="InterPro"/>
</dbReference>
<proteinExistence type="inferred from homology"/>
<evidence type="ECO:0000313" key="6">
    <source>
        <dbReference type="EMBL" id="SFP00327.1"/>
    </source>
</evidence>
<keyword evidence="3" id="KW-0862">Zinc</keyword>
<dbReference type="InterPro" id="IPR011057">
    <property type="entry name" value="Mss4-like_sf"/>
</dbReference>